<name>A0ABN0URW6_9GAMM</name>
<reference evidence="2 3" key="1">
    <citation type="journal article" date="2019" name="Int. J. Syst. Evol. Microbiol.">
        <title>The Global Catalogue of Microorganisms (GCM) 10K type strain sequencing project: providing services to taxonomists for standard genome sequencing and annotation.</title>
        <authorList>
            <consortium name="The Broad Institute Genomics Platform"/>
            <consortium name="The Broad Institute Genome Sequencing Center for Infectious Disease"/>
            <person name="Wu L."/>
            <person name="Ma J."/>
        </authorList>
    </citation>
    <scope>NUCLEOTIDE SEQUENCE [LARGE SCALE GENOMIC DNA]</scope>
    <source>
        <strain evidence="2 3">JCM 16242</strain>
    </source>
</reference>
<keyword evidence="1" id="KW-0732">Signal</keyword>
<organism evidence="2 3">
    <name type="scientific">Rhodanobacter caeni</name>
    <dbReference type="NCBI Taxonomy" id="657654"/>
    <lineage>
        <taxon>Bacteria</taxon>
        <taxon>Pseudomonadati</taxon>
        <taxon>Pseudomonadota</taxon>
        <taxon>Gammaproteobacteria</taxon>
        <taxon>Lysobacterales</taxon>
        <taxon>Rhodanobacteraceae</taxon>
        <taxon>Rhodanobacter</taxon>
    </lineage>
</organism>
<comment type="caution">
    <text evidence="2">The sequence shown here is derived from an EMBL/GenBank/DDBJ whole genome shotgun (WGS) entry which is preliminary data.</text>
</comment>
<keyword evidence="3" id="KW-1185">Reference proteome</keyword>
<dbReference type="Proteomes" id="UP001500657">
    <property type="component" value="Unassembled WGS sequence"/>
</dbReference>
<sequence>MSMAAYYGENLMTKRFGVTGKFAALSLAVMAAVAMPLGASARGHGGHYGGYHGGHYGGHYYRGGHGYGYGHGYHGGHWNGGRWVAGAIVAGAVAGLVSDAMRPTYYDPPVVYTRPRTVIYESAPVVTRRVVETRTVYTDSTNTRYIRDDGYYGD</sequence>
<feature type="chain" id="PRO_5047199887" description="Transmembrane protein" evidence="1">
    <location>
        <begin position="32"/>
        <end position="154"/>
    </location>
</feature>
<proteinExistence type="predicted"/>
<evidence type="ECO:0000256" key="1">
    <source>
        <dbReference type="SAM" id="SignalP"/>
    </source>
</evidence>
<feature type="signal peptide" evidence="1">
    <location>
        <begin position="1"/>
        <end position="31"/>
    </location>
</feature>
<accession>A0ABN0URW6</accession>
<evidence type="ECO:0000313" key="3">
    <source>
        <dbReference type="Proteomes" id="UP001500657"/>
    </source>
</evidence>
<gene>
    <name evidence="2" type="ORF">GCM10009126_25790</name>
</gene>
<evidence type="ECO:0008006" key="4">
    <source>
        <dbReference type="Google" id="ProtNLM"/>
    </source>
</evidence>
<protein>
    <recommendedName>
        <fullName evidence="4">Transmembrane protein</fullName>
    </recommendedName>
</protein>
<dbReference type="EMBL" id="BAAAFO010000004">
    <property type="protein sequence ID" value="GAA0259330.1"/>
    <property type="molecule type" value="Genomic_DNA"/>
</dbReference>
<evidence type="ECO:0000313" key="2">
    <source>
        <dbReference type="EMBL" id="GAA0259330.1"/>
    </source>
</evidence>